<evidence type="ECO:0000259" key="5">
    <source>
        <dbReference type="PROSITE" id="PS50931"/>
    </source>
</evidence>
<dbReference type="Pfam" id="PF03466">
    <property type="entry name" value="LysR_substrate"/>
    <property type="match status" value="1"/>
</dbReference>
<dbReference type="PANTHER" id="PTHR30346:SF0">
    <property type="entry name" value="HCA OPERON TRANSCRIPTIONAL ACTIVATOR HCAR"/>
    <property type="match status" value="1"/>
</dbReference>
<keyword evidence="4" id="KW-0804">Transcription</keyword>
<dbReference type="Pfam" id="PF00126">
    <property type="entry name" value="HTH_1"/>
    <property type="match status" value="1"/>
</dbReference>
<dbReference type="SUPFAM" id="SSF46785">
    <property type="entry name" value="Winged helix' DNA-binding domain"/>
    <property type="match status" value="1"/>
</dbReference>
<evidence type="ECO:0000313" key="7">
    <source>
        <dbReference type="Proteomes" id="UP001589693"/>
    </source>
</evidence>
<dbReference type="Gene3D" id="1.10.10.10">
    <property type="entry name" value="Winged helix-like DNA-binding domain superfamily/Winged helix DNA-binding domain"/>
    <property type="match status" value="1"/>
</dbReference>
<dbReference type="PROSITE" id="PS50931">
    <property type="entry name" value="HTH_LYSR"/>
    <property type="match status" value="1"/>
</dbReference>
<dbReference type="InterPro" id="IPR000847">
    <property type="entry name" value="LysR_HTH_N"/>
</dbReference>
<proteinExistence type="inferred from homology"/>
<keyword evidence="2" id="KW-0805">Transcription regulation</keyword>
<comment type="caution">
    <text evidence="6">The sequence shown here is derived from an EMBL/GenBank/DDBJ whole genome shotgun (WGS) entry which is preliminary data.</text>
</comment>
<dbReference type="Gene3D" id="3.40.190.10">
    <property type="entry name" value="Periplasmic binding protein-like II"/>
    <property type="match status" value="2"/>
</dbReference>
<dbReference type="RefSeq" id="WP_377851193.1">
    <property type="nucleotide sequence ID" value="NZ_JBHLZU010000007.1"/>
</dbReference>
<comment type="similarity">
    <text evidence="1">Belongs to the LysR transcriptional regulatory family.</text>
</comment>
<name>A0ABV5ZT20_9PSEU</name>
<accession>A0ABV5ZT20</accession>
<evidence type="ECO:0000256" key="2">
    <source>
        <dbReference type="ARBA" id="ARBA00023015"/>
    </source>
</evidence>
<dbReference type="Proteomes" id="UP001589693">
    <property type="component" value="Unassembled WGS sequence"/>
</dbReference>
<dbReference type="SUPFAM" id="SSF53850">
    <property type="entry name" value="Periplasmic binding protein-like II"/>
    <property type="match status" value="1"/>
</dbReference>
<dbReference type="CDD" id="cd08414">
    <property type="entry name" value="PBP2_LTTR_aromatics_like"/>
    <property type="match status" value="1"/>
</dbReference>
<protein>
    <submittedName>
        <fullName evidence="6">LysR family transcriptional regulator</fullName>
    </submittedName>
</protein>
<evidence type="ECO:0000256" key="4">
    <source>
        <dbReference type="ARBA" id="ARBA00023163"/>
    </source>
</evidence>
<dbReference type="InterPro" id="IPR005119">
    <property type="entry name" value="LysR_subst-bd"/>
</dbReference>
<dbReference type="InterPro" id="IPR036388">
    <property type="entry name" value="WH-like_DNA-bd_sf"/>
</dbReference>
<reference evidence="6 7" key="1">
    <citation type="submission" date="2024-09" db="EMBL/GenBank/DDBJ databases">
        <authorList>
            <person name="Sun Q."/>
            <person name="Mori K."/>
        </authorList>
    </citation>
    <scope>NUCLEOTIDE SEQUENCE [LARGE SCALE GENOMIC DNA]</scope>
    <source>
        <strain evidence="6 7">TBRC 7907</strain>
    </source>
</reference>
<evidence type="ECO:0000313" key="6">
    <source>
        <dbReference type="EMBL" id="MFB9904032.1"/>
    </source>
</evidence>
<organism evidence="6 7">
    <name type="scientific">Allokutzneria oryzae</name>
    <dbReference type="NCBI Taxonomy" id="1378989"/>
    <lineage>
        <taxon>Bacteria</taxon>
        <taxon>Bacillati</taxon>
        <taxon>Actinomycetota</taxon>
        <taxon>Actinomycetes</taxon>
        <taxon>Pseudonocardiales</taxon>
        <taxon>Pseudonocardiaceae</taxon>
        <taxon>Allokutzneria</taxon>
    </lineage>
</organism>
<evidence type="ECO:0000256" key="1">
    <source>
        <dbReference type="ARBA" id="ARBA00009437"/>
    </source>
</evidence>
<gene>
    <name evidence="6" type="ORF">ACFFQA_08780</name>
</gene>
<feature type="domain" description="HTH lysR-type" evidence="5">
    <location>
        <begin position="6"/>
        <end position="63"/>
    </location>
</feature>
<dbReference type="PRINTS" id="PR00039">
    <property type="entry name" value="HTHLYSR"/>
</dbReference>
<dbReference type="InterPro" id="IPR036390">
    <property type="entry name" value="WH_DNA-bd_sf"/>
</dbReference>
<evidence type="ECO:0000256" key="3">
    <source>
        <dbReference type="ARBA" id="ARBA00023125"/>
    </source>
</evidence>
<keyword evidence="7" id="KW-1185">Reference proteome</keyword>
<dbReference type="PANTHER" id="PTHR30346">
    <property type="entry name" value="TRANSCRIPTIONAL DUAL REGULATOR HCAR-RELATED"/>
    <property type="match status" value="1"/>
</dbReference>
<sequence>MNGVDVELRQLRYFVEVADAGGFGRAAERLHIVQPAVSQQVRRLERELGVRLFDRSTRHVSLTSAGELLLPDARAALAAADKVRTRAEDISSGQDTVLRLGASRAPGPRVQRALDELSDTVRVRLTKAPVPELLTAVRTGELDAAFVRALTSAPGLTVVPLWTDRLVVALPADHDLAEKTLLHLEDLADLPVRLAPRSANPAFHDLITKAFDDQGVGPPRGPEFTNLMDTLADMSATEASWTPFYPVGDLPTLRRIAFVPLATPTLTTSLVVSSPDSPAHALLWPLGEVGRGGPE</sequence>
<dbReference type="EMBL" id="JBHLZU010000007">
    <property type="protein sequence ID" value="MFB9904032.1"/>
    <property type="molecule type" value="Genomic_DNA"/>
</dbReference>
<keyword evidence="3" id="KW-0238">DNA-binding</keyword>